<comment type="similarity">
    <text evidence="1">Belongs to the LysR transcriptional regulatory family.</text>
</comment>
<dbReference type="EMBL" id="CWJI01000018">
    <property type="protein sequence ID" value="CRY56923.1"/>
    <property type="molecule type" value="Genomic_DNA"/>
</dbReference>
<dbReference type="GO" id="GO:0003677">
    <property type="term" value="F:DNA binding"/>
    <property type="evidence" value="ECO:0007669"/>
    <property type="project" value="UniProtKB-KW"/>
</dbReference>
<evidence type="ECO:0000256" key="3">
    <source>
        <dbReference type="ARBA" id="ARBA00023125"/>
    </source>
</evidence>
<dbReference type="SUPFAM" id="SSF46785">
    <property type="entry name" value="Winged helix' DNA-binding domain"/>
    <property type="match status" value="1"/>
</dbReference>
<dbReference type="GeneID" id="61816504"/>
<dbReference type="RefSeq" id="WP_019211858.1">
    <property type="nucleotide sequence ID" value="NZ_CWJI01000018.1"/>
</dbReference>
<keyword evidence="2" id="KW-0805">Transcription regulation</keyword>
<dbReference type="Pfam" id="PF00126">
    <property type="entry name" value="HTH_1"/>
    <property type="match status" value="1"/>
</dbReference>
<dbReference type="Pfam" id="PF03466">
    <property type="entry name" value="LysR_substrate"/>
    <property type="match status" value="1"/>
</dbReference>
<name>A0A0H5M0D1_YERIN</name>
<feature type="domain" description="HTH lysR-type" evidence="5">
    <location>
        <begin position="3"/>
        <end position="60"/>
    </location>
</feature>
<dbReference type="InterPro" id="IPR050950">
    <property type="entry name" value="HTH-type_LysR_regulators"/>
</dbReference>
<protein>
    <submittedName>
        <fullName evidence="6">LysR family transcriptional regulator</fullName>
    </submittedName>
</protein>
<proteinExistence type="inferred from homology"/>
<accession>A0A0H5M0D1</accession>
<evidence type="ECO:0000256" key="2">
    <source>
        <dbReference type="ARBA" id="ARBA00023015"/>
    </source>
</evidence>
<dbReference type="GO" id="GO:0003700">
    <property type="term" value="F:DNA-binding transcription factor activity"/>
    <property type="evidence" value="ECO:0007669"/>
    <property type="project" value="InterPro"/>
</dbReference>
<sequence length="310" mass="35028">MHLDLRQLRNFVALIEHSSFIQAAESVCLSQSAFSRSIQALELSVGHPLIERKGKQPELTLHGQKLLPYARYMQELSVEIATTLQDVDDTETGEVSFGCGPAPSALLIPKAVAEFHRQTPHATVSFRVDNWFALRNALTTNELPFVVADTWHAEIDTQLKVQPLSQQRCFFVCHQHHPLARRETATIQELLSYPLAAPYLPPGIRKVLATLSKRGDYQPAIQCDHIYALLGILKNTDAISFASEDGFQLAQHSHNLVKIELGDLPDEWRFMQTRFGVISPMNAIQRPLVERLIEVIMHTDRQRQLNLLAM</sequence>
<evidence type="ECO:0000313" key="6">
    <source>
        <dbReference type="EMBL" id="CRY56923.1"/>
    </source>
</evidence>
<dbReference type="PANTHER" id="PTHR30419">
    <property type="entry name" value="HTH-TYPE TRANSCRIPTIONAL REGULATOR YBHD"/>
    <property type="match status" value="1"/>
</dbReference>
<reference evidence="7" key="1">
    <citation type="submission" date="2015-03" db="EMBL/GenBank/DDBJ databases">
        <authorList>
            <consortium name="Pathogen Informatics"/>
        </authorList>
    </citation>
    <scope>NUCLEOTIDE SEQUENCE [LARGE SCALE GENOMIC DNA]</scope>
    <source>
        <strain evidence="7">R148</strain>
    </source>
</reference>
<dbReference type="InterPro" id="IPR005119">
    <property type="entry name" value="LysR_subst-bd"/>
</dbReference>
<dbReference type="Proteomes" id="UP000043316">
    <property type="component" value="Unassembled WGS sequence"/>
</dbReference>
<dbReference type="InterPro" id="IPR036388">
    <property type="entry name" value="WH-like_DNA-bd_sf"/>
</dbReference>
<dbReference type="InterPro" id="IPR036390">
    <property type="entry name" value="WH_DNA-bd_sf"/>
</dbReference>
<keyword evidence="3" id="KW-0238">DNA-binding</keyword>
<gene>
    <name evidence="6" type="primary">hexA_1</name>
    <name evidence="6" type="ORF">ERS008476_03970</name>
</gene>
<evidence type="ECO:0000256" key="1">
    <source>
        <dbReference type="ARBA" id="ARBA00009437"/>
    </source>
</evidence>
<dbReference type="Gene3D" id="1.10.10.10">
    <property type="entry name" value="Winged helix-like DNA-binding domain superfamily/Winged helix DNA-binding domain"/>
    <property type="match status" value="1"/>
</dbReference>
<evidence type="ECO:0000256" key="4">
    <source>
        <dbReference type="ARBA" id="ARBA00023163"/>
    </source>
</evidence>
<organism evidence="6 7">
    <name type="scientific">Yersinia intermedia</name>
    <dbReference type="NCBI Taxonomy" id="631"/>
    <lineage>
        <taxon>Bacteria</taxon>
        <taxon>Pseudomonadati</taxon>
        <taxon>Pseudomonadota</taxon>
        <taxon>Gammaproteobacteria</taxon>
        <taxon>Enterobacterales</taxon>
        <taxon>Yersiniaceae</taxon>
        <taxon>Yersinia</taxon>
    </lineage>
</organism>
<dbReference type="SUPFAM" id="SSF53850">
    <property type="entry name" value="Periplasmic binding protein-like II"/>
    <property type="match status" value="1"/>
</dbReference>
<evidence type="ECO:0000313" key="7">
    <source>
        <dbReference type="Proteomes" id="UP000043316"/>
    </source>
</evidence>
<dbReference type="PANTHER" id="PTHR30419:SF30">
    <property type="entry name" value="LYSR FAMILY TRANSCRIPTIONAL REGULATOR"/>
    <property type="match status" value="1"/>
</dbReference>
<keyword evidence="4" id="KW-0804">Transcription</keyword>
<dbReference type="InterPro" id="IPR000847">
    <property type="entry name" value="LysR_HTH_N"/>
</dbReference>
<dbReference type="Gene3D" id="3.40.190.290">
    <property type="match status" value="1"/>
</dbReference>
<dbReference type="PROSITE" id="PS50931">
    <property type="entry name" value="HTH_LYSR"/>
    <property type="match status" value="1"/>
</dbReference>
<evidence type="ECO:0000259" key="5">
    <source>
        <dbReference type="PROSITE" id="PS50931"/>
    </source>
</evidence>
<dbReference type="GO" id="GO:0005829">
    <property type="term" value="C:cytosol"/>
    <property type="evidence" value="ECO:0007669"/>
    <property type="project" value="TreeGrafter"/>
</dbReference>
<dbReference type="AlphaFoldDB" id="A0A0H5M0D1"/>